<dbReference type="GO" id="GO:0016491">
    <property type="term" value="F:oxidoreductase activity"/>
    <property type="evidence" value="ECO:0007669"/>
    <property type="project" value="UniProtKB-KW"/>
</dbReference>
<dbReference type="PANTHER" id="PTHR44196:SF1">
    <property type="entry name" value="DEHYDROGENASE_REDUCTASE SDR FAMILY MEMBER 7B"/>
    <property type="match status" value="1"/>
</dbReference>
<comment type="caution">
    <text evidence="4">The sequence shown here is derived from an EMBL/GenBank/DDBJ whole genome shotgun (WGS) entry which is preliminary data.</text>
</comment>
<keyword evidence="2" id="KW-0560">Oxidoreductase</keyword>
<dbReference type="PRINTS" id="PR00080">
    <property type="entry name" value="SDRFAMILY"/>
</dbReference>
<dbReference type="GO" id="GO:0016020">
    <property type="term" value="C:membrane"/>
    <property type="evidence" value="ECO:0007669"/>
    <property type="project" value="TreeGrafter"/>
</dbReference>
<protein>
    <submittedName>
        <fullName evidence="4">SDR family oxidoreductase</fullName>
    </submittedName>
</protein>
<evidence type="ECO:0000313" key="4">
    <source>
        <dbReference type="EMBL" id="MRX77573.1"/>
    </source>
</evidence>
<organism evidence="4 5">
    <name type="scientific">Pedobacter petrophilus</name>
    <dbReference type="NCBI Taxonomy" id="1908241"/>
    <lineage>
        <taxon>Bacteria</taxon>
        <taxon>Pseudomonadati</taxon>
        <taxon>Bacteroidota</taxon>
        <taxon>Sphingobacteriia</taxon>
        <taxon>Sphingobacteriales</taxon>
        <taxon>Sphingobacteriaceae</taxon>
        <taxon>Pedobacter</taxon>
    </lineage>
</organism>
<dbReference type="Proteomes" id="UP000487757">
    <property type="component" value="Unassembled WGS sequence"/>
</dbReference>
<dbReference type="InterPro" id="IPR002347">
    <property type="entry name" value="SDR_fam"/>
</dbReference>
<comment type="similarity">
    <text evidence="1 3">Belongs to the short-chain dehydrogenases/reductases (SDR) family.</text>
</comment>
<dbReference type="Pfam" id="PF00106">
    <property type="entry name" value="adh_short"/>
    <property type="match status" value="1"/>
</dbReference>
<evidence type="ECO:0000256" key="2">
    <source>
        <dbReference type="ARBA" id="ARBA00023002"/>
    </source>
</evidence>
<gene>
    <name evidence="4" type="ORF">GJU39_15910</name>
</gene>
<reference evidence="4 5" key="1">
    <citation type="submission" date="2019-11" db="EMBL/GenBank/DDBJ databases">
        <title>Pedobacter petrophilus genome.</title>
        <authorList>
            <person name="Feldbauer M.J."/>
            <person name="Newman J.D."/>
        </authorList>
    </citation>
    <scope>NUCLEOTIDE SEQUENCE [LARGE SCALE GENOMIC DNA]</scope>
    <source>
        <strain evidence="4 5">LMG 29686</strain>
    </source>
</reference>
<dbReference type="AlphaFoldDB" id="A0A7K0G155"/>
<sequence length="321" mass="34109">MEIKKRTVVITGASSGAGRAIALQFARRGDRLVLASRNLTVLEEVADECRIFGAEVKYREIDVTDYHAMLNLAATADEFGGGIDVWVNNAGVLAIGAYDETPMEVSAQVIKTNLLGYMHGAHAVLPYFKKQGKGILINNISIGGFLAVPMGAAYSASKFGLRGFSQALKAELAGYPNIFVCDAFPAFLDSPGIQHAANYTGKHLKPAPPVYDPERLAQAIVKLADHPKKEQMVGSVSVLLRGAAGIFPTLTQFIAGMVIKGYLKRADPISTTNGNIFTPVAYGNAVHGGWGIPGKPKAHRKYIAGVAASLAVLALVKIFGK</sequence>
<dbReference type="RefSeq" id="WP_154281975.1">
    <property type="nucleotide sequence ID" value="NZ_JBHUJQ010000001.1"/>
</dbReference>
<dbReference type="PANTHER" id="PTHR44196">
    <property type="entry name" value="DEHYDROGENASE/REDUCTASE SDR FAMILY MEMBER 7B"/>
    <property type="match status" value="1"/>
</dbReference>
<dbReference type="SUPFAM" id="SSF51735">
    <property type="entry name" value="NAD(P)-binding Rossmann-fold domains"/>
    <property type="match status" value="1"/>
</dbReference>
<dbReference type="PRINTS" id="PR00081">
    <property type="entry name" value="GDHRDH"/>
</dbReference>
<evidence type="ECO:0000313" key="5">
    <source>
        <dbReference type="Proteomes" id="UP000487757"/>
    </source>
</evidence>
<dbReference type="NCBIfam" id="NF004792">
    <property type="entry name" value="PRK06139.1"/>
    <property type="match status" value="1"/>
</dbReference>
<name>A0A7K0G155_9SPHI</name>
<dbReference type="EMBL" id="WKKH01000027">
    <property type="protein sequence ID" value="MRX77573.1"/>
    <property type="molecule type" value="Genomic_DNA"/>
</dbReference>
<evidence type="ECO:0000256" key="1">
    <source>
        <dbReference type="ARBA" id="ARBA00006484"/>
    </source>
</evidence>
<proteinExistence type="inferred from homology"/>
<dbReference type="InterPro" id="IPR036291">
    <property type="entry name" value="NAD(P)-bd_dom_sf"/>
</dbReference>
<evidence type="ECO:0000256" key="3">
    <source>
        <dbReference type="RuleBase" id="RU000363"/>
    </source>
</evidence>
<keyword evidence="5" id="KW-1185">Reference proteome</keyword>
<accession>A0A7K0G155</accession>
<dbReference type="Gene3D" id="3.40.50.720">
    <property type="entry name" value="NAD(P)-binding Rossmann-like Domain"/>
    <property type="match status" value="1"/>
</dbReference>
<dbReference type="OrthoDB" id="9775296at2"/>